<proteinExistence type="predicted"/>
<organism evidence="7 8">
    <name type="scientific">Vibrio phage River4</name>
    <dbReference type="NCBI Taxonomy" id="2736288"/>
    <lineage>
        <taxon>Viruses</taxon>
        <taxon>Duplodnaviria</taxon>
        <taxon>Heunggongvirae</taxon>
        <taxon>Uroviricota</taxon>
        <taxon>Caudoviricetes</taxon>
        <taxon>Demerecviridae</taxon>
        <taxon>Ermolyevavirinae</taxon>
        <taxon>Thalassavirus</taxon>
        <taxon>Thalassavirus river4</taxon>
    </lineage>
</organism>
<keyword evidence="2 7" id="KW-0645">Protease</keyword>
<accession>A0A6M9YZV5</accession>
<dbReference type="GO" id="GO:0046797">
    <property type="term" value="P:viral procapsid maturation"/>
    <property type="evidence" value="ECO:0007669"/>
    <property type="project" value="UniProtKB-KW"/>
</dbReference>
<dbReference type="Proteomes" id="UP000509572">
    <property type="component" value="Segment"/>
</dbReference>
<gene>
    <name evidence="7" type="ORF">RIVER4_23</name>
</gene>
<evidence type="ECO:0000259" key="6">
    <source>
        <dbReference type="Pfam" id="PF04586"/>
    </source>
</evidence>
<dbReference type="NCBIfam" id="TIGR01543">
    <property type="entry name" value="proheadase_HK97"/>
    <property type="match status" value="1"/>
</dbReference>
<dbReference type="EMBL" id="MT448617">
    <property type="protein sequence ID" value="QKN84685.1"/>
    <property type="molecule type" value="Genomic_DNA"/>
</dbReference>
<keyword evidence="5" id="KW-1273">Viral capsid maturation</keyword>
<dbReference type="InterPro" id="IPR054613">
    <property type="entry name" value="Peptidase_S78_dom"/>
</dbReference>
<feature type="domain" description="Prohead serine protease" evidence="6">
    <location>
        <begin position="23"/>
        <end position="161"/>
    </location>
</feature>
<dbReference type="GO" id="GO:0006508">
    <property type="term" value="P:proteolysis"/>
    <property type="evidence" value="ECO:0007669"/>
    <property type="project" value="UniProtKB-KW"/>
</dbReference>
<evidence type="ECO:0000313" key="7">
    <source>
        <dbReference type="EMBL" id="QKN84685.1"/>
    </source>
</evidence>
<sequence length="203" mass="22589">MLMKLNKPIDMELSASFVAKAANDEEDSPLVIKGYANTVNKDRAGDVIPKDAWLGKDALPNYEKNPIILAFHNHSMPIGKMVSYEVTDEGLQIEAEISKAAGPVYQLIKDGILKTFSVGFRCLDAEWKKDEDIYLIKELELYEVSVVSVPCNQDSTFEVSKSLNSSDYNEFRKQLQAKASKPSETNEVDVLEKLAIELGVIKG</sequence>
<keyword evidence="4" id="KW-0118">Viral capsid assembly</keyword>
<keyword evidence="3" id="KW-0378">Hydrolase</keyword>
<keyword evidence="8" id="KW-1185">Reference proteome</keyword>
<dbReference type="GO" id="GO:0008233">
    <property type="term" value="F:peptidase activity"/>
    <property type="evidence" value="ECO:0007669"/>
    <property type="project" value="UniProtKB-KW"/>
</dbReference>
<reference evidence="7 8" key="1">
    <citation type="submission" date="2020-05" db="EMBL/GenBank/DDBJ databases">
        <authorList>
            <person name="Brown Z."/>
            <person name="Glynn A."/>
            <person name="Broussard G.W."/>
        </authorList>
    </citation>
    <scope>NUCLEOTIDE SEQUENCE [LARGE SCALE GENOMIC DNA]</scope>
</reference>
<evidence type="ECO:0000256" key="5">
    <source>
        <dbReference type="ARBA" id="ARBA00023045"/>
    </source>
</evidence>
<keyword evidence="1" id="KW-1188">Viral release from host cell</keyword>
<dbReference type="InterPro" id="IPR006433">
    <property type="entry name" value="Prohead_protease"/>
</dbReference>
<evidence type="ECO:0000256" key="1">
    <source>
        <dbReference type="ARBA" id="ARBA00022612"/>
    </source>
</evidence>
<evidence type="ECO:0000313" key="8">
    <source>
        <dbReference type="Proteomes" id="UP000509572"/>
    </source>
</evidence>
<name>A0A6M9YZV5_9CAUD</name>
<evidence type="ECO:0000256" key="3">
    <source>
        <dbReference type="ARBA" id="ARBA00022801"/>
    </source>
</evidence>
<protein>
    <submittedName>
        <fullName evidence="7">Putative prohead protease</fullName>
    </submittedName>
</protein>
<evidence type="ECO:0000256" key="2">
    <source>
        <dbReference type="ARBA" id="ARBA00022670"/>
    </source>
</evidence>
<dbReference type="Pfam" id="PF04586">
    <property type="entry name" value="Peptidase_S78"/>
    <property type="match status" value="1"/>
</dbReference>
<evidence type="ECO:0000256" key="4">
    <source>
        <dbReference type="ARBA" id="ARBA00022950"/>
    </source>
</evidence>